<gene>
    <name evidence="1" type="ORF">SMD11_0155</name>
</gene>
<sequence>MSINTPRAPAPPRRVSVDDAAGLFNIVQMRPWDAPAAG</sequence>
<protein>
    <submittedName>
        <fullName evidence="1">Uncharacterized protein</fullName>
    </submittedName>
</protein>
<name>A0A1Z2KV46_9ACTN</name>
<reference evidence="1 2" key="1">
    <citation type="submission" date="2017-06" db="EMBL/GenBank/DDBJ databases">
        <title>Streptomyces albireticuli Genome sequencing and assembly.</title>
        <authorList>
            <person name="Wang Y."/>
            <person name="Du B."/>
            <person name="Ding Y."/>
            <person name="Liu H."/>
            <person name="Hou Q."/>
            <person name="Liu K."/>
            <person name="Yao L."/>
            <person name="Wang C."/>
        </authorList>
    </citation>
    <scope>NUCLEOTIDE SEQUENCE [LARGE SCALE GENOMIC DNA]</scope>
    <source>
        <strain evidence="1 2">MDJK11</strain>
    </source>
</reference>
<dbReference type="AlphaFoldDB" id="A0A1Z2KV46"/>
<evidence type="ECO:0000313" key="2">
    <source>
        <dbReference type="Proteomes" id="UP000195755"/>
    </source>
</evidence>
<organism evidence="1 2">
    <name type="scientific">Streptomyces albireticuli</name>
    <dbReference type="NCBI Taxonomy" id="1940"/>
    <lineage>
        <taxon>Bacteria</taxon>
        <taxon>Bacillati</taxon>
        <taxon>Actinomycetota</taxon>
        <taxon>Actinomycetes</taxon>
        <taxon>Kitasatosporales</taxon>
        <taxon>Streptomycetaceae</taxon>
        <taxon>Streptomyces</taxon>
    </lineage>
</organism>
<accession>A0A1Z2KV46</accession>
<dbReference type="EMBL" id="CP021744">
    <property type="protein sequence ID" value="ARZ65821.1"/>
    <property type="molecule type" value="Genomic_DNA"/>
</dbReference>
<proteinExistence type="predicted"/>
<dbReference type="Proteomes" id="UP000195755">
    <property type="component" value="Chromosome"/>
</dbReference>
<dbReference type="KEGG" id="salj:SMD11_0155"/>
<evidence type="ECO:0000313" key="1">
    <source>
        <dbReference type="EMBL" id="ARZ65821.1"/>
    </source>
</evidence>